<dbReference type="STRING" id="326297.Sama_0623"/>
<dbReference type="Proteomes" id="UP000009175">
    <property type="component" value="Chromosome"/>
</dbReference>
<reference evidence="1 2" key="1">
    <citation type="submission" date="2006-12" db="EMBL/GenBank/DDBJ databases">
        <title>Complete sequence of Shewanella amazonensis SB2B.</title>
        <authorList>
            <consortium name="US DOE Joint Genome Institute"/>
            <person name="Copeland A."/>
            <person name="Lucas S."/>
            <person name="Lapidus A."/>
            <person name="Barry K."/>
            <person name="Detter J.C."/>
            <person name="Glavina del Rio T."/>
            <person name="Hammon N."/>
            <person name="Israni S."/>
            <person name="Dalin E."/>
            <person name="Tice H."/>
            <person name="Pitluck S."/>
            <person name="Munk A.C."/>
            <person name="Brettin T."/>
            <person name="Bruce D."/>
            <person name="Han C."/>
            <person name="Tapia R."/>
            <person name="Gilna P."/>
            <person name="Schmutz J."/>
            <person name="Larimer F."/>
            <person name="Land M."/>
            <person name="Hauser L."/>
            <person name="Kyrpides N."/>
            <person name="Mikhailova N."/>
            <person name="Fredrickson J."/>
            <person name="Richardson P."/>
        </authorList>
    </citation>
    <scope>NUCLEOTIDE SEQUENCE [LARGE SCALE GENOMIC DNA]</scope>
    <source>
        <strain evidence="2">ATCC BAA-1098 / SB2B</strain>
    </source>
</reference>
<protein>
    <submittedName>
        <fullName evidence="1">Uncharacterized protein</fullName>
    </submittedName>
</protein>
<evidence type="ECO:0000313" key="2">
    <source>
        <dbReference type="Proteomes" id="UP000009175"/>
    </source>
</evidence>
<accession>A1S375</accession>
<keyword evidence="2" id="KW-1185">Reference proteome</keyword>
<dbReference type="KEGG" id="saz:Sama_0623"/>
<dbReference type="AlphaFoldDB" id="A1S375"/>
<sequence>MKARLVSVCVESFSVLGWAWLPKALSESRVAVDGISPLEVDMMFEGVKLPISLWCQQSKNIKDIKHVILKSIREQMQNYAQNDG</sequence>
<dbReference type="EMBL" id="CP000507">
    <property type="protein sequence ID" value="ABL98831.1"/>
    <property type="molecule type" value="Genomic_DNA"/>
</dbReference>
<dbReference type="HOGENOM" id="CLU_2525682_0_0_6"/>
<evidence type="ECO:0000313" key="1">
    <source>
        <dbReference type="EMBL" id="ABL98831.1"/>
    </source>
</evidence>
<name>A1S375_SHEAM</name>
<organism evidence="1 2">
    <name type="scientific">Shewanella amazonensis (strain ATCC BAA-1098 / SB2B)</name>
    <dbReference type="NCBI Taxonomy" id="326297"/>
    <lineage>
        <taxon>Bacteria</taxon>
        <taxon>Pseudomonadati</taxon>
        <taxon>Pseudomonadota</taxon>
        <taxon>Gammaproteobacteria</taxon>
        <taxon>Alteromonadales</taxon>
        <taxon>Shewanellaceae</taxon>
        <taxon>Shewanella</taxon>
    </lineage>
</organism>
<gene>
    <name evidence="1" type="ordered locus">Sama_0623</name>
</gene>
<proteinExistence type="predicted"/>